<dbReference type="OrthoDB" id="167900at2759"/>
<organism evidence="2 3">
    <name type="scientific">Phytophthora megakarya</name>
    <dbReference type="NCBI Taxonomy" id="4795"/>
    <lineage>
        <taxon>Eukaryota</taxon>
        <taxon>Sar</taxon>
        <taxon>Stramenopiles</taxon>
        <taxon>Oomycota</taxon>
        <taxon>Peronosporomycetes</taxon>
        <taxon>Peronosporales</taxon>
        <taxon>Peronosporaceae</taxon>
        <taxon>Phytophthora</taxon>
    </lineage>
</organism>
<dbReference type="Proteomes" id="UP000198211">
    <property type="component" value="Unassembled WGS sequence"/>
</dbReference>
<feature type="compositionally biased region" description="Polar residues" evidence="1">
    <location>
        <begin position="238"/>
        <end position="253"/>
    </location>
</feature>
<protein>
    <submittedName>
        <fullName evidence="2">Uncharacterized protein</fullName>
    </submittedName>
</protein>
<feature type="region of interest" description="Disordered" evidence="1">
    <location>
        <begin position="1"/>
        <end position="112"/>
    </location>
</feature>
<evidence type="ECO:0000313" key="2">
    <source>
        <dbReference type="EMBL" id="OWY96813.1"/>
    </source>
</evidence>
<feature type="compositionally biased region" description="Polar residues" evidence="1">
    <location>
        <begin position="27"/>
        <end position="47"/>
    </location>
</feature>
<feature type="region of interest" description="Disordered" evidence="1">
    <location>
        <begin position="142"/>
        <end position="190"/>
    </location>
</feature>
<feature type="compositionally biased region" description="Polar residues" evidence="1">
    <location>
        <begin position="265"/>
        <end position="285"/>
    </location>
</feature>
<evidence type="ECO:0000256" key="1">
    <source>
        <dbReference type="SAM" id="MobiDB-lite"/>
    </source>
</evidence>
<keyword evidence="3" id="KW-1185">Reference proteome</keyword>
<evidence type="ECO:0000313" key="3">
    <source>
        <dbReference type="Proteomes" id="UP000198211"/>
    </source>
</evidence>
<dbReference type="AlphaFoldDB" id="A0A225UUW9"/>
<feature type="compositionally biased region" description="Polar residues" evidence="1">
    <location>
        <begin position="177"/>
        <end position="190"/>
    </location>
</feature>
<name>A0A225UUW9_9STRA</name>
<feature type="region of interest" description="Disordered" evidence="1">
    <location>
        <begin position="204"/>
        <end position="253"/>
    </location>
</feature>
<dbReference type="EMBL" id="NBNE01011192">
    <property type="protein sequence ID" value="OWY96813.1"/>
    <property type="molecule type" value="Genomic_DNA"/>
</dbReference>
<feature type="region of interest" description="Disordered" evidence="1">
    <location>
        <begin position="265"/>
        <end position="294"/>
    </location>
</feature>
<gene>
    <name evidence="2" type="ORF">PHMEG_00032825</name>
</gene>
<reference evidence="3" key="1">
    <citation type="submission" date="2017-03" db="EMBL/GenBank/DDBJ databases">
        <title>Phytopthora megakarya and P. palmivora, two closely related causual agents of cacao black pod achieved similar genome size and gene model numbers by different mechanisms.</title>
        <authorList>
            <person name="Ali S."/>
            <person name="Shao J."/>
            <person name="Larry D.J."/>
            <person name="Kronmiller B."/>
            <person name="Shen D."/>
            <person name="Strem M.D."/>
            <person name="Melnick R.L."/>
            <person name="Guiltinan M.J."/>
            <person name="Tyler B.M."/>
            <person name="Meinhardt L.W."/>
            <person name="Bailey B.A."/>
        </authorList>
    </citation>
    <scope>NUCLEOTIDE SEQUENCE [LARGE SCALE GENOMIC DNA]</scope>
    <source>
        <strain evidence="3">zdho120</strain>
    </source>
</reference>
<feature type="region of interest" description="Disordered" evidence="1">
    <location>
        <begin position="335"/>
        <end position="443"/>
    </location>
</feature>
<comment type="caution">
    <text evidence="2">The sequence shown here is derived from an EMBL/GenBank/DDBJ whole genome shotgun (WGS) entry which is preliminary data.</text>
</comment>
<sequence>MWTPIYPTDPPISDRKGSGWNPDDPSDTPTASQNSGNTEAESSSTTGEDVDTTKIGVGDGQWNPTRPANPPKPIHKEELDEKANYSGGSKKERKPEATGWKAPITGQGKQPTNRAYSAFSAFLSNDDTWAYNNYMAGNTNTYTRSIKTPSYPEASAQQYPSIEDTRGDGQQARAYSPYSTNSAYTNADFGSSNAYVESDTNTYMKSHKAQMQREPAAQESPSNEATYEDEQQDRAYSPYSTNSAYTNTEDFGSNNAYVESDTNTYMSSHKAQMQRKPTAQESPSNEAKYAGQQHPRAFNLYSTNSEYTNMESPANNAYADSDKYKYRSIKAQISSEAEVHQSSSGEAPNTNSDRYKYRSIKAQIYPETDGHQPPSNEEIHDNEQPSRAFNADSAYTTNVITGGEKEFTGNAQSEDVLRGEDDDFSRGLGCLPEEDPGTITLWP</sequence>
<feature type="compositionally biased region" description="Polar residues" evidence="1">
    <location>
        <begin position="335"/>
        <end position="352"/>
    </location>
</feature>
<accession>A0A225UUW9</accession>
<proteinExistence type="predicted"/>
<feature type="compositionally biased region" description="Basic and acidic residues" evidence="1">
    <location>
        <begin position="74"/>
        <end position="96"/>
    </location>
</feature>